<reference evidence="4" key="2">
    <citation type="submission" date="2025-08" db="UniProtKB">
        <authorList>
            <consortium name="RefSeq"/>
        </authorList>
    </citation>
    <scope>IDENTIFICATION</scope>
    <source>
        <tissue evidence="4">Leaf</tissue>
    </source>
</reference>
<organism evidence="3 4">
    <name type="scientific">Vigna radiata var. radiata</name>
    <name type="common">Mung bean</name>
    <name type="synonym">Phaseolus aureus</name>
    <dbReference type="NCBI Taxonomy" id="3916"/>
    <lineage>
        <taxon>Eukaryota</taxon>
        <taxon>Viridiplantae</taxon>
        <taxon>Streptophyta</taxon>
        <taxon>Embryophyta</taxon>
        <taxon>Tracheophyta</taxon>
        <taxon>Spermatophyta</taxon>
        <taxon>Magnoliopsida</taxon>
        <taxon>eudicotyledons</taxon>
        <taxon>Gunneridae</taxon>
        <taxon>Pentapetalae</taxon>
        <taxon>rosids</taxon>
        <taxon>fabids</taxon>
        <taxon>Fabales</taxon>
        <taxon>Fabaceae</taxon>
        <taxon>Papilionoideae</taxon>
        <taxon>50 kb inversion clade</taxon>
        <taxon>NPAAA clade</taxon>
        <taxon>indigoferoid/millettioid clade</taxon>
        <taxon>Phaseoleae</taxon>
        <taxon>Vigna</taxon>
    </lineage>
</organism>
<feature type="compositionally biased region" description="Polar residues" evidence="2">
    <location>
        <begin position="54"/>
        <end position="65"/>
    </location>
</feature>
<keyword evidence="3" id="KW-1185">Reference proteome</keyword>
<keyword evidence="1" id="KW-0175">Coiled coil</keyword>
<feature type="region of interest" description="Disordered" evidence="2">
    <location>
        <begin position="367"/>
        <end position="396"/>
    </location>
</feature>
<dbReference type="RefSeq" id="XP_014503058.1">
    <property type="nucleotide sequence ID" value="XM_014647572.1"/>
</dbReference>
<evidence type="ECO:0000313" key="3">
    <source>
        <dbReference type="Proteomes" id="UP000087766"/>
    </source>
</evidence>
<reference evidence="3" key="1">
    <citation type="journal article" date="2014" name="Nat. Commun.">
        <title>Genome sequence of mungbean and insights into evolution within Vigna species.</title>
        <authorList>
            <person name="Kang Y.J."/>
            <person name="Kim S.K."/>
            <person name="Kim M.Y."/>
            <person name="Lestari P."/>
            <person name="Kim K.H."/>
            <person name="Ha B.K."/>
            <person name="Jun T.H."/>
            <person name="Hwang W.J."/>
            <person name="Lee T."/>
            <person name="Lee J."/>
            <person name="Shim S."/>
            <person name="Yoon M.Y."/>
            <person name="Jang Y.E."/>
            <person name="Han K.S."/>
            <person name="Taeprayoon P."/>
            <person name="Yoon N."/>
            <person name="Somta P."/>
            <person name="Tanya P."/>
            <person name="Kim K.S."/>
            <person name="Gwag J.G."/>
            <person name="Moon J.K."/>
            <person name="Lee Y.H."/>
            <person name="Park B.S."/>
            <person name="Bombarely A."/>
            <person name="Doyle J.J."/>
            <person name="Jackson S.A."/>
            <person name="Schafleitner R."/>
            <person name="Srinives P."/>
            <person name="Varshney R.K."/>
            <person name="Lee S.H."/>
        </authorList>
    </citation>
    <scope>NUCLEOTIDE SEQUENCE [LARGE SCALE GENOMIC DNA]</scope>
    <source>
        <strain evidence="3">cv. VC1973A</strain>
    </source>
</reference>
<evidence type="ECO:0000313" key="4">
    <source>
        <dbReference type="RefSeq" id="XP_014503058.1"/>
    </source>
</evidence>
<accession>A0A1S3UAK2</accession>
<evidence type="ECO:0000256" key="2">
    <source>
        <dbReference type="SAM" id="MobiDB-lite"/>
    </source>
</evidence>
<protein>
    <submittedName>
        <fullName evidence="4">Uncharacterized protein LOC106763375</fullName>
    </submittedName>
</protein>
<dbReference type="GeneID" id="106763375"/>
<dbReference type="AlphaFoldDB" id="A0A1S3UAK2"/>
<feature type="compositionally biased region" description="Basic and acidic residues" evidence="2">
    <location>
        <begin position="367"/>
        <end position="377"/>
    </location>
</feature>
<dbReference type="KEGG" id="vra:106763375"/>
<feature type="compositionally biased region" description="Polar residues" evidence="2">
    <location>
        <begin position="1"/>
        <end position="17"/>
    </location>
</feature>
<proteinExistence type="predicted"/>
<feature type="region of interest" description="Disordered" evidence="2">
    <location>
        <begin position="54"/>
        <end position="95"/>
    </location>
</feature>
<dbReference type="PANTHER" id="PTHR33067:SF9">
    <property type="entry name" value="RNA-DIRECTED DNA POLYMERASE"/>
    <property type="match status" value="1"/>
</dbReference>
<dbReference type="InterPro" id="IPR021109">
    <property type="entry name" value="Peptidase_aspartic_dom_sf"/>
</dbReference>
<evidence type="ECO:0000256" key="1">
    <source>
        <dbReference type="SAM" id="Coils"/>
    </source>
</evidence>
<dbReference type="Gene3D" id="2.40.70.10">
    <property type="entry name" value="Acid Proteases"/>
    <property type="match status" value="1"/>
</dbReference>
<dbReference type="OrthoDB" id="1744168at2759"/>
<feature type="compositionally biased region" description="Basic residues" evidence="2">
    <location>
        <begin position="382"/>
        <end position="396"/>
    </location>
</feature>
<feature type="region of interest" description="Disordered" evidence="2">
    <location>
        <begin position="1"/>
        <end position="21"/>
    </location>
</feature>
<feature type="coiled-coil region" evidence="1">
    <location>
        <begin position="106"/>
        <end position="140"/>
    </location>
</feature>
<dbReference type="Proteomes" id="UP000087766">
    <property type="component" value="Chromosome 6"/>
</dbReference>
<feature type="compositionally biased region" description="Low complexity" evidence="2">
    <location>
        <begin position="78"/>
        <end position="90"/>
    </location>
</feature>
<gene>
    <name evidence="4" type="primary">LOC106763375</name>
</gene>
<name>A0A1S3UAK2_VIGRR</name>
<dbReference type="PANTHER" id="PTHR33067">
    <property type="entry name" value="RNA-DIRECTED DNA POLYMERASE-RELATED"/>
    <property type="match status" value="1"/>
</dbReference>
<dbReference type="CDD" id="cd00303">
    <property type="entry name" value="retropepsin_like"/>
    <property type="match status" value="1"/>
</dbReference>
<sequence length="396" mass="44965">MAASDNETFSERGTPSQPKGVFQLQPYDALLAQNKIITQQLEILTKKFRSNNYNQGWRSQPSNGPGQFGQTGGQYYKPPQQQQQQWQQQPSSDKTAQLQETLNQFMQATHSNQKNAEAAIRNLETQMGQLNQTVNQMQEKSYKNFRANTDVNPKEECKNTRKIQAGCLEEVSKRLGIEVPMTEALQQIPTYKEFLNKLLKKKNLKEETTEEQRDCSVMLQKTLPPKEGDPRSFTIPCNIGEHKIRKALIDLGSNINLMPLTFLKKMGELEVKPARMSLLMANGSPKRPYGVLENVKLQVDNLMFLVDFAILEMVENAEIPINLGRPFLKTAKVIINVDEGTIALKDQEDKVILNACKTRRQIEEKKTNPKAAFKDALGKGTRTAKSRKKGKKYFLS</sequence>